<comment type="caution">
    <text evidence="1">The sequence shown here is derived from an EMBL/GenBank/DDBJ whole genome shotgun (WGS) entry which is preliminary data.</text>
</comment>
<dbReference type="Proteomes" id="UP001140234">
    <property type="component" value="Unassembled WGS sequence"/>
</dbReference>
<evidence type="ECO:0000313" key="2">
    <source>
        <dbReference type="Proteomes" id="UP001140234"/>
    </source>
</evidence>
<gene>
    <name evidence="1" type="ORF">IWQ57_005051</name>
</gene>
<feature type="non-terminal residue" evidence="1">
    <location>
        <position position="75"/>
    </location>
</feature>
<dbReference type="EMBL" id="JANBUJ010002242">
    <property type="protein sequence ID" value="KAJ2764737.1"/>
    <property type="molecule type" value="Genomic_DNA"/>
</dbReference>
<accession>A0ACC1JPL9</accession>
<keyword evidence="2" id="KW-1185">Reference proteome</keyword>
<protein>
    <submittedName>
        <fullName evidence="1">Uncharacterized protein</fullName>
    </submittedName>
</protein>
<reference evidence="1" key="1">
    <citation type="submission" date="2022-07" db="EMBL/GenBank/DDBJ databases">
        <title>Phylogenomic reconstructions and comparative analyses of Kickxellomycotina fungi.</title>
        <authorList>
            <person name="Reynolds N.K."/>
            <person name="Stajich J.E."/>
            <person name="Barry K."/>
            <person name="Grigoriev I.V."/>
            <person name="Crous P."/>
            <person name="Smith M.E."/>
        </authorList>
    </citation>
    <scope>NUCLEOTIDE SEQUENCE</scope>
    <source>
        <strain evidence="1">CBS 109366</strain>
    </source>
</reference>
<name>A0ACC1JPL9_9FUNG</name>
<evidence type="ECO:0000313" key="1">
    <source>
        <dbReference type="EMBL" id="KAJ2764737.1"/>
    </source>
</evidence>
<organism evidence="1 2">
    <name type="scientific">Coemansia nantahalensis</name>
    <dbReference type="NCBI Taxonomy" id="2789366"/>
    <lineage>
        <taxon>Eukaryota</taxon>
        <taxon>Fungi</taxon>
        <taxon>Fungi incertae sedis</taxon>
        <taxon>Zoopagomycota</taxon>
        <taxon>Kickxellomycotina</taxon>
        <taxon>Kickxellomycetes</taxon>
        <taxon>Kickxellales</taxon>
        <taxon>Kickxellaceae</taxon>
        <taxon>Coemansia</taxon>
    </lineage>
</organism>
<proteinExistence type="predicted"/>
<sequence>MARSAELASVGSLPSKVAYAEVESADEPEADEHKHSDAWMRRYCRKIDCRILAYLMVLNVLNQSDRGSIGVAKVV</sequence>